<evidence type="ECO:0000313" key="10">
    <source>
        <dbReference type="Proteomes" id="UP000238479"/>
    </source>
</evidence>
<dbReference type="GO" id="GO:0006508">
    <property type="term" value="P:proteolysis"/>
    <property type="evidence" value="ECO:0007669"/>
    <property type="project" value="UniProtKB-KW"/>
</dbReference>
<accession>A0A2P6S9I3</accession>
<keyword evidence="6" id="KW-0720">Serine protease</keyword>
<keyword evidence="10" id="KW-1185">Reference proteome</keyword>
<dbReference type="GO" id="GO:0005576">
    <property type="term" value="C:extracellular region"/>
    <property type="evidence" value="ECO:0007669"/>
    <property type="project" value="UniProtKB-SubCell"/>
</dbReference>
<evidence type="ECO:0000313" key="9">
    <source>
        <dbReference type="EMBL" id="PRQ55325.1"/>
    </source>
</evidence>
<feature type="domain" description="Peptidase S8/S53" evidence="8">
    <location>
        <begin position="2"/>
        <end position="236"/>
    </location>
</feature>
<dbReference type="InterPro" id="IPR000209">
    <property type="entry name" value="Peptidase_S8/S53_dom"/>
</dbReference>
<dbReference type="PROSITE" id="PS00138">
    <property type="entry name" value="SUBTILASE_SER"/>
    <property type="match status" value="1"/>
</dbReference>
<protein>
    <submittedName>
        <fullName evidence="9">Putative cucumisin</fullName>
        <ecNumber evidence="9">3.4.21.25</ecNumber>
    </submittedName>
</protein>
<sequence>MEKGILTSNSAGNNGPRASTVTSVAPWLLTVAASTTDRRMIDKVVLGNGTTVVGASVNSFQMTGTSFPLIYGKDATTQCLEFDARKLCYVTSHMAGIDGVYQSGSLGSILRVGWDDDLPIFALPATTLSDKEYNMIKSYYMNSTKDPQVNILKSEAERDAAADSTIVASFSSRGPNQILPEIIKPDISAPGVAILAAYSPIASITDNPEDKRHVNYSILSGTSMSCPHATGATAYV</sequence>
<reference evidence="9 10" key="1">
    <citation type="journal article" date="2018" name="Nat. Genet.">
        <title>The Rosa genome provides new insights in the design of modern roses.</title>
        <authorList>
            <person name="Bendahmane M."/>
        </authorList>
    </citation>
    <scope>NUCLEOTIDE SEQUENCE [LARGE SCALE GENOMIC DNA]</scope>
    <source>
        <strain evidence="10">cv. Old Blush</strain>
    </source>
</reference>
<dbReference type="PROSITE" id="PS51892">
    <property type="entry name" value="SUBTILASE"/>
    <property type="match status" value="1"/>
</dbReference>
<dbReference type="SUPFAM" id="SSF52743">
    <property type="entry name" value="Subtilisin-like"/>
    <property type="match status" value="1"/>
</dbReference>
<evidence type="ECO:0000256" key="6">
    <source>
        <dbReference type="ARBA" id="ARBA00022825"/>
    </source>
</evidence>
<dbReference type="Gene3D" id="3.50.30.30">
    <property type="match status" value="1"/>
</dbReference>
<comment type="caution">
    <text evidence="9">The sequence shown here is derived from an EMBL/GenBank/DDBJ whole genome shotgun (WGS) entry which is preliminary data.</text>
</comment>
<comment type="similarity">
    <text evidence="2 7">Belongs to the peptidase S8 family.</text>
</comment>
<evidence type="ECO:0000259" key="8">
    <source>
        <dbReference type="Pfam" id="PF00082"/>
    </source>
</evidence>
<name>A0A2P6S9I3_ROSCH</name>
<organism evidence="9 10">
    <name type="scientific">Rosa chinensis</name>
    <name type="common">China rose</name>
    <dbReference type="NCBI Taxonomy" id="74649"/>
    <lineage>
        <taxon>Eukaryota</taxon>
        <taxon>Viridiplantae</taxon>
        <taxon>Streptophyta</taxon>
        <taxon>Embryophyta</taxon>
        <taxon>Tracheophyta</taxon>
        <taxon>Spermatophyta</taxon>
        <taxon>Magnoliopsida</taxon>
        <taxon>eudicotyledons</taxon>
        <taxon>Gunneridae</taxon>
        <taxon>Pentapetalae</taxon>
        <taxon>rosids</taxon>
        <taxon>fabids</taxon>
        <taxon>Rosales</taxon>
        <taxon>Rosaceae</taxon>
        <taxon>Rosoideae</taxon>
        <taxon>Rosoideae incertae sedis</taxon>
        <taxon>Rosa</taxon>
    </lineage>
</organism>
<evidence type="ECO:0000256" key="7">
    <source>
        <dbReference type="PROSITE-ProRule" id="PRU01240"/>
    </source>
</evidence>
<keyword evidence="5 9" id="KW-0378">Hydrolase</keyword>
<dbReference type="InterPro" id="IPR023828">
    <property type="entry name" value="Peptidase_S8_Ser-AS"/>
</dbReference>
<dbReference type="OMA" id="NGHYEME"/>
<evidence type="ECO:0000256" key="2">
    <source>
        <dbReference type="ARBA" id="ARBA00011073"/>
    </source>
</evidence>
<dbReference type="GO" id="GO:0004252">
    <property type="term" value="F:serine-type endopeptidase activity"/>
    <property type="evidence" value="ECO:0007669"/>
    <property type="project" value="InterPro"/>
</dbReference>
<dbReference type="InterPro" id="IPR036852">
    <property type="entry name" value="Peptidase_S8/S53_dom_sf"/>
</dbReference>
<dbReference type="EC" id="3.4.21.25" evidence="9"/>
<comment type="subcellular location">
    <subcellularLocation>
        <location evidence="1">Secreted</location>
    </subcellularLocation>
</comment>
<dbReference type="AlphaFoldDB" id="A0A2P6S9I3"/>
<dbReference type="Pfam" id="PF00082">
    <property type="entry name" value="Peptidase_S8"/>
    <property type="match status" value="1"/>
</dbReference>
<gene>
    <name evidence="9" type="ORF">RchiOBHm_Chr1g0323341</name>
</gene>
<proteinExistence type="inferred from homology"/>
<keyword evidence="3" id="KW-0645">Protease</keyword>
<evidence type="ECO:0000256" key="4">
    <source>
        <dbReference type="ARBA" id="ARBA00022729"/>
    </source>
</evidence>
<dbReference type="Gene3D" id="3.40.50.200">
    <property type="entry name" value="Peptidase S8/S53 domain"/>
    <property type="match status" value="1"/>
</dbReference>
<comment type="caution">
    <text evidence="7">Lacks conserved residue(s) required for the propagation of feature annotation.</text>
</comment>
<dbReference type="STRING" id="74649.A0A2P6S9I3"/>
<evidence type="ECO:0000256" key="1">
    <source>
        <dbReference type="ARBA" id="ARBA00004613"/>
    </source>
</evidence>
<keyword evidence="4" id="KW-0732">Signal</keyword>
<dbReference type="PANTHER" id="PTHR10795">
    <property type="entry name" value="PROPROTEIN CONVERTASE SUBTILISIN/KEXIN"/>
    <property type="match status" value="1"/>
</dbReference>
<dbReference type="EMBL" id="PDCK01000039">
    <property type="protein sequence ID" value="PRQ55325.1"/>
    <property type="molecule type" value="Genomic_DNA"/>
</dbReference>
<dbReference type="InterPro" id="IPR045051">
    <property type="entry name" value="SBT"/>
</dbReference>
<dbReference type="Gramene" id="PRQ55325">
    <property type="protein sequence ID" value="PRQ55325"/>
    <property type="gene ID" value="RchiOBHm_Chr1g0323341"/>
</dbReference>
<evidence type="ECO:0000256" key="3">
    <source>
        <dbReference type="ARBA" id="ARBA00022670"/>
    </source>
</evidence>
<evidence type="ECO:0000256" key="5">
    <source>
        <dbReference type="ARBA" id="ARBA00022801"/>
    </source>
</evidence>
<dbReference type="Proteomes" id="UP000238479">
    <property type="component" value="Chromosome 1"/>
</dbReference>